<dbReference type="STRING" id="246404.A0A507FJR8"/>
<keyword evidence="1 2" id="KW-0694">RNA-binding</keyword>
<keyword evidence="6" id="KW-1185">Reference proteome</keyword>
<dbReference type="GO" id="GO:0005634">
    <property type="term" value="C:nucleus"/>
    <property type="evidence" value="ECO:0007669"/>
    <property type="project" value="TreeGrafter"/>
</dbReference>
<dbReference type="SMART" id="SM00360">
    <property type="entry name" value="RRM"/>
    <property type="match status" value="1"/>
</dbReference>
<dbReference type="InterPro" id="IPR012677">
    <property type="entry name" value="Nucleotide-bd_a/b_plait_sf"/>
</dbReference>
<feature type="compositionally biased region" description="Basic and acidic residues" evidence="3">
    <location>
        <begin position="159"/>
        <end position="178"/>
    </location>
</feature>
<dbReference type="EMBL" id="QEAP01000046">
    <property type="protein sequence ID" value="TPX76472.1"/>
    <property type="molecule type" value="Genomic_DNA"/>
</dbReference>
<dbReference type="Proteomes" id="UP000320333">
    <property type="component" value="Unassembled WGS sequence"/>
</dbReference>
<dbReference type="InterPro" id="IPR035979">
    <property type="entry name" value="RBD_domain_sf"/>
</dbReference>
<feature type="compositionally biased region" description="Basic and acidic residues" evidence="3">
    <location>
        <begin position="455"/>
        <end position="521"/>
    </location>
</feature>
<protein>
    <recommendedName>
        <fullName evidence="4">RRM domain-containing protein</fullName>
    </recommendedName>
</protein>
<feature type="compositionally biased region" description="Basic and acidic residues" evidence="3">
    <location>
        <begin position="398"/>
        <end position="416"/>
    </location>
</feature>
<feature type="compositionally biased region" description="Polar residues" evidence="3">
    <location>
        <begin position="85"/>
        <end position="110"/>
    </location>
</feature>
<sequence length="565" mass="63891">MSQIIQLDEDEVQVVSPQRGMGHERGVNSNPLLPKNKRIRRKPKWVNGLQSQSYLGLRSVIFSPSSNLSATVSPLFNFLQITQPSDAPRQNYNPAESPSNDSSALRSDNFSSKRHRSVSPSNAFDAGRRRISVSPGRLDRERDHAMDLDRGYVRDEYRNAERRSVSRDERSGHFHHSNDLPQRSPSRSPPRRTSSRDRGRRSPLNRGQSRERSLSPERQRGRDEYRPNHGDGSSRSLEHKRRISPSERPKPAPSKTLGVFGLSILTQEHDIDRLFRVYGRIEKISVLKDKITGKSRGYGFITYTDVESATKAIEGLNGFVFNDRQMRVDYTLSTKRVQSPSSSSRNRQASPPVPLTHGLPPVPIPGGDPRAAAAYPGYPMPYGYFPFPYGYPYPPIDGDGKGRDGKSGRKDGDPHVHVPPPIMYYDPRNPAPAGGVPPPFPFALPPGYPAPPFHYDPRAIGDLRRRDDRDDRRDRDRRSGGDDRRGRGGDDRGGDDRRSSRRDDDRRSDRVDDRGRRRDNSQDVGSGGYAVSREDTRRSKTGGGYDGDNYRRREYESEPRSRRGD</sequence>
<feature type="region of interest" description="Disordered" evidence="3">
    <location>
        <begin position="159"/>
        <end position="257"/>
    </location>
</feature>
<evidence type="ECO:0000313" key="5">
    <source>
        <dbReference type="EMBL" id="TPX76472.1"/>
    </source>
</evidence>
<feature type="compositionally biased region" description="Low complexity" evidence="3">
    <location>
        <begin position="338"/>
        <end position="350"/>
    </location>
</feature>
<evidence type="ECO:0000256" key="1">
    <source>
        <dbReference type="ARBA" id="ARBA00022884"/>
    </source>
</evidence>
<dbReference type="Pfam" id="PF00076">
    <property type="entry name" value="RRM_1"/>
    <property type="match status" value="1"/>
</dbReference>
<reference evidence="5 6" key="1">
    <citation type="journal article" date="2019" name="Sci. Rep.">
        <title>Comparative genomics of chytrid fungi reveal insights into the obligate biotrophic and pathogenic lifestyle of Synchytrium endobioticum.</title>
        <authorList>
            <person name="van de Vossenberg B.T.L.H."/>
            <person name="Warris S."/>
            <person name="Nguyen H.D.T."/>
            <person name="van Gent-Pelzer M.P.E."/>
            <person name="Joly D.L."/>
            <person name="van de Geest H.C."/>
            <person name="Bonants P.J.M."/>
            <person name="Smith D.S."/>
            <person name="Levesque C.A."/>
            <person name="van der Lee T.A.J."/>
        </authorList>
    </citation>
    <scope>NUCLEOTIDE SEQUENCE [LARGE SCALE GENOMIC DNA]</scope>
    <source>
        <strain evidence="5 6">CBS 675.73</strain>
    </source>
</reference>
<dbReference type="Gene3D" id="3.30.70.330">
    <property type="match status" value="1"/>
</dbReference>
<feature type="compositionally biased region" description="Basic and acidic residues" evidence="3">
    <location>
        <begin position="208"/>
        <end position="229"/>
    </location>
</feature>
<dbReference type="PANTHER" id="PTHR48025:SF1">
    <property type="entry name" value="RRM DOMAIN-CONTAINING PROTEIN"/>
    <property type="match status" value="1"/>
</dbReference>
<dbReference type="GO" id="GO:0003729">
    <property type="term" value="F:mRNA binding"/>
    <property type="evidence" value="ECO:0007669"/>
    <property type="project" value="TreeGrafter"/>
</dbReference>
<accession>A0A507FJR8</accession>
<organism evidence="5 6">
    <name type="scientific">Chytriomyces confervae</name>
    <dbReference type="NCBI Taxonomy" id="246404"/>
    <lineage>
        <taxon>Eukaryota</taxon>
        <taxon>Fungi</taxon>
        <taxon>Fungi incertae sedis</taxon>
        <taxon>Chytridiomycota</taxon>
        <taxon>Chytridiomycota incertae sedis</taxon>
        <taxon>Chytridiomycetes</taxon>
        <taxon>Chytridiales</taxon>
        <taxon>Chytriomycetaceae</taxon>
        <taxon>Chytriomyces</taxon>
    </lineage>
</organism>
<evidence type="ECO:0000259" key="4">
    <source>
        <dbReference type="PROSITE" id="PS50102"/>
    </source>
</evidence>
<feature type="region of interest" description="Disordered" evidence="3">
    <location>
        <begin position="395"/>
        <end position="430"/>
    </location>
</feature>
<feature type="region of interest" description="Disordered" evidence="3">
    <location>
        <begin position="448"/>
        <end position="565"/>
    </location>
</feature>
<dbReference type="SMART" id="SM00361">
    <property type="entry name" value="RRM_1"/>
    <property type="match status" value="1"/>
</dbReference>
<gene>
    <name evidence="5" type="ORF">CcCBS67573_g02264</name>
</gene>
<dbReference type="SUPFAM" id="SSF54928">
    <property type="entry name" value="RNA-binding domain, RBD"/>
    <property type="match status" value="1"/>
</dbReference>
<evidence type="ECO:0000313" key="6">
    <source>
        <dbReference type="Proteomes" id="UP000320333"/>
    </source>
</evidence>
<proteinExistence type="predicted"/>
<dbReference type="InterPro" id="IPR000504">
    <property type="entry name" value="RRM_dom"/>
</dbReference>
<dbReference type="PROSITE" id="PS50102">
    <property type="entry name" value="RRM"/>
    <property type="match status" value="1"/>
</dbReference>
<name>A0A507FJR8_9FUNG</name>
<dbReference type="OrthoDB" id="6159137at2759"/>
<dbReference type="PANTHER" id="PTHR48025">
    <property type="entry name" value="OS02G0815200 PROTEIN"/>
    <property type="match status" value="1"/>
</dbReference>
<evidence type="ECO:0000256" key="2">
    <source>
        <dbReference type="PROSITE-ProRule" id="PRU00176"/>
    </source>
</evidence>
<evidence type="ECO:0000256" key="3">
    <source>
        <dbReference type="SAM" id="MobiDB-lite"/>
    </source>
</evidence>
<feature type="compositionally biased region" description="Basic and acidic residues" evidence="3">
    <location>
        <begin position="548"/>
        <end position="565"/>
    </location>
</feature>
<feature type="region of interest" description="Disordered" evidence="3">
    <location>
        <begin position="85"/>
        <end position="145"/>
    </location>
</feature>
<dbReference type="InterPro" id="IPR050502">
    <property type="entry name" value="Euk_RNA-bind_prot"/>
</dbReference>
<dbReference type="AlphaFoldDB" id="A0A507FJR8"/>
<dbReference type="InterPro" id="IPR003954">
    <property type="entry name" value="RRM_euk-type"/>
</dbReference>
<feature type="region of interest" description="Disordered" evidence="3">
    <location>
        <begin position="334"/>
        <end position="365"/>
    </location>
</feature>
<comment type="caution">
    <text evidence="5">The sequence shown here is derived from an EMBL/GenBank/DDBJ whole genome shotgun (WGS) entry which is preliminary data.</text>
</comment>
<feature type="domain" description="RRM" evidence="4">
    <location>
        <begin position="255"/>
        <end position="333"/>
    </location>
</feature>